<name>A0A1I5FLB1_9GAMM</name>
<keyword evidence="2" id="KW-0812">Transmembrane</keyword>
<dbReference type="Proteomes" id="UP000198968">
    <property type="component" value="Unassembled WGS sequence"/>
</dbReference>
<gene>
    <name evidence="3" type="ORF">SAMN05428971_3306</name>
</gene>
<evidence type="ECO:0000313" key="4">
    <source>
        <dbReference type="Proteomes" id="UP000198968"/>
    </source>
</evidence>
<evidence type="ECO:0000313" key="3">
    <source>
        <dbReference type="EMBL" id="SFO24560.1"/>
    </source>
</evidence>
<feature type="compositionally biased region" description="Basic and acidic residues" evidence="1">
    <location>
        <begin position="439"/>
        <end position="454"/>
    </location>
</feature>
<evidence type="ECO:0000256" key="2">
    <source>
        <dbReference type="SAM" id="Phobius"/>
    </source>
</evidence>
<evidence type="ECO:0000256" key="1">
    <source>
        <dbReference type="SAM" id="MobiDB-lite"/>
    </source>
</evidence>
<dbReference type="EMBL" id="FOVG01000004">
    <property type="protein sequence ID" value="SFO24560.1"/>
    <property type="molecule type" value="Genomic_DNA"/>
</dbReference>
<keyword evidence="4" id="KW-1185">Reference proteome</keyword>
<proteinExistence type="predicted"/>
<dbReference type="AlphaFoldDB" id="A0A1I5FLB1"/>
<feature type="transmembrane region" description="Helical" evidence="2">
    <location>
        <begin position="317"/>
        <end position="337"/>
    </location>
</feature>
<organism evidence="3 4">
    <name type="scientific">Candidatus Pantoea varia</name>
    <dbReference type="NCBI Taxonomy" id="1881036"/>
    <lineage>
        <taxon>Bacteria</taxon>
        <taxon>Pseudomonadati</taxon>
        <taxon>Pseudomonadota</taxon>
        <taxon>Gammaproteobacteria</taxon>
        <taxon>Enterobacterales</taxon>
        <taxon>Erwiniaceae</taxon>
        <taxon>Pantoea</taxon>
    </lineage>
</organism>
<keyword evidence="2" id="KW-0472">Membrane</keyword>
<protein>
    <submittedName>
        <fullName evidence="3">Uncharacterized protein</fullName>
    </submittedName>
</protein>
<dbReference type="RefSeq" id="WP_090965605.1">
    <property type="nucleotide sequence ID" value="NZ_FOVG01000004.1"/>
</dbReference>
<dbReference type="OrthoDB" id="7473745at2"/>
<keyword evidence="2" id="KW-1133">Transmembrane helix</keyword>
<feature type="region of interest" description="Disordered" evidence="1">
    <location>
        <begin position="439"/>
        <end position="465"/>
    </location>
</feature>
<sequence length="465" mass="52547">MHEKLAVLKEKLEQLHTLLDDAEFPYEDLSSWSNPLFPYLQTQDLIYFPYDLASKLGKHKKYIPTEDDINLIDAMIATVVKIIDNVSYIYSSSTSTASQAINAYLLSMYYVSDGVNNIFSFEVLANRELLPKRTLNRLAYYDDKLAEIKEKAGDIDMKISTINEAYDAAEGLPTTLKNLRNTNDEIEKVNGDSKVVFEQINKLNNSSKDIYKIINITATEALELSATMKETVEGYLKGYKEEAEAYINKCEEAFRTTTSKGLAGAFQDKAQKLNRSIQFWVAGLVGALLAGALVGYYRLSALESYLSNPDLSGLKLIIQLILSIFSVGAPLWFAWLATKQIGQRFRLAEDYEFKASVSKAYEGYRREAMQLEGDDFMQRLFGNALTRLEEPPLRFVEESAHSSPLMELLSSDKFKDLLSRGDESLDAVLTKAGWKRDKTKDNVPQETVLKKEVDNNISDIDSDKE</sequence>
<reference evidence="4" key="1">
    <citation type="submission" date="2016-10" db="EMBL/GenBank/DDBJ databases">
        <authorList>
            <person name="Varghese N."/>
            <person name="Submissions S."/>
        </authorList>
    </citation>
    <scope>NUCLEOTIDE SEQUENCE [LARGE SCALE GENOMIC DNA]</scope>
    <source>
        <strain evidence="4">OV426</strain>
    </source>
</reference>
<accession>A0A1I5FLB1</accession>
<feature type="transmembrane region" description="Helical" evidence="2">
    <location>
        <begin position="279"/>
        <end position="297"/>
    </location>
</feature>